<name>A7IVE4_PBCVM</name>
<keyword evidence="1" id="KW-1133">Transmembrane helix</keyword>
<keyword evidence="1" id="KW-0812">Transmembrane</keyword>
<reference evidence="2 3" key="1">
    <citation type="journal article" date="2007" name="Virology">
        <title>Sequence and annotation of the 314-kb MT325 and the 321-kb FR483 viruses that infect Chlorella Pbi.</title>
        <authorList>
            <person name="Fitzgerald L.A."/>
            <person name="Graves M.V."/>
            <person name="Li X."/>
            <person name="Feldblyum T."/>
            <person name="Hartigan J."/>
            <person name="Van Etten J.L."/>
        </authorList>
    </citation>
    <scope>NUCLEOTIDE SEQUENCE [LARGE SCALE GENOMIC DNA]</scope>
    <source>
        <strain evidence="2 3">MT325</strain>
    </source>
</reference>
<feature type="transmembrane region" description="Helical" evidence="1">
    <location>
        <begin position="20"/>
        <end position="46"/>
    </location>
</feature>
<gene>
    <name evidence="2" type="primary">m764R</name>
    <name evidence="2" type="ORF">MT325_m764R</name>
</gene>
<organism evidence="2 3">
    <name type="scientific">Paramecium bursaria Chlorella virus MT325</name>
    <name type="common">PBCV-MT325</name>
    <dbReference type="NCBI Taxonomy" id="346932"/>
    <lineage>
        <taxon>Viruses</taxon>
        <taxon>Varidnaviria</taxon>
        <taxon>Bamfordvirae</taxon>
        <taxon>Nucleocytoviricota</taxon>
        <taxon>Megaviricetes</taxon>
        <taxon>Algavirales</taxon>
        <taxon>Phycodnaviridae</taxon>
        <taxon>Chlorovirus</taxon>
        <taxon>Chlorovirus conductrix</taxon>
        <taxon>Paramecium bursaria Chlorella virus A1</taxon>
    </lineage>
</organism>
<dbReference type="Proteomes" id="UP000246715">
    <property type="component" value="Segment"/>
</dbReference>
<evidence type="ECO:0000313" key="3">
    <source>
        <dbReference type="Proteomes" id="UP000246715"/>
    </source>
</evidence>
<protein>
    <submittedName>
        <fullName evidence="2">Uncharacterized protein m764R</fullName>
    </submittedName>
</protein>
<keyword evidence="1" id="KW-0472">Membrane</keyword>
<evidence type="ECO:0000313" key="2">
    <source>
        <dbReference type="EMBL" id="ABT14318.1"/>
    </source>
</evidence>
<sequence length="116" mass="12054">MATVVSSQVLLALNTGFCNLFSQTAVLLVVAGGMVSWGQTSSFAFLQFSEQHSPVPFSQQLRGARPLSVSASSFLVVSAVVSGAQVLRASFSIRLTLNSGSLSGLSALPLQYSNGI</sequence>
<organismHost>
    <name type="scientific">Paramecium bursaria</name>
    <dbReference type="NCBI Taxonomy" id="74790"/>
</organismHost>
<evidence type="ECO:0000256" key="1">
    <source>
        <dbReference type="SAM" id="Phobius"/>
    </source>
</evidence>
<dbReference type="EMBL" id="DQ491001">
    <property type="protein sequence ID" value="ABT14318.1"/>
    <property type="molecule type" value="Genomic_DNA"/>
</dbReference>
<proteinExistence type="predicted"/>
<accession>A7IVE4</accession>